<protein>
    <recommendedName>
        <fullName evidence="4">DDE-1 domain-containing protein</fullName>
    </recommendedName>
</protein>
<evidence type="ECO:0008006" key="4">
    <source>
        <dbReference type="Google" id="ProtNLM"/>
    </source>
</evidence>
<feature type="compositionally biased region" description="Basic residues" evidence="1">
    <location>
        <begin position="164"/>
        <end position="173"/>
    </location>
</feature>
<name>A0AAW1M548_POPJA</name>
<dbReference type="EMBL" id="JASPKY010000064">
    <property type="protein sequence ID" value="KAK9744003.1"/>
    <property type="molecule type" value="Genomic_DNA"/>
</dbReference>
<organism evidence="2 3">
    <name type="scientific">Popillia japonica</name>
    <name type="common">Japanese beetle</name>
    <dbReference type="NCBI Taxonomy" id="7064"/>
    <lineage>
        <taxon>Eukaryota</taxon>
        <taxon>Metazoa</taxon>
        <taxon>Ecdysozoa</taxon>
        <taxon>Arthropoda</taxon>
        <taxon>Hexapoda</taxon>
        <taxon>Insecta</taxon>
        <taxon>Pterygota</taxon>
        <taxon>Neoptera</taxon>
        <taxon>Endopterygota</taxon>
        <taxon>Coleoptera</taxon>
        <taxon>Polyphaga</taxon>
        <taxon>Scarabaeiformia</taxon>
        <taxon>Scarabaeidae</taxon>
        <taxon>Rutelinae</taxon>
        <taxon>Popillia</taxon>
    </lineage>
</organism>
<evidence type="ECO:0000256" key="1">
    <source>
        <dbReference type="SAM" id="MobiDB-lite"/>
    </source>
</evidence>
<accession>A0AAW1M548</accession>
<evidence type="ECO:0000313" key="2">
    <source>
        <dbReference type="EMBL" id="KAK9744003.1"/>
    </source>
</evidence>
<reference evidence="2 3" key="1">
    <citation type="journal article" date="2024" name="BMC Genomics">
        <title>De novo assembly and annotation of Popillia japonica's genome with initial clues to its potential as an invasive pest.</title>
        <authorList>
            <person name="Cucini C."/>
            <person name="Boschi S."/>
            <person name="Funari R."/>
            <person name="Cardaioli E."/>
            <person name="Iannotti N."/>
            <person name="Marturano G."/>
            <person name="Paoli F."/>
            <person name="Bruttini M."/>
            <person name="Carapelli A."/>
            <person name="Frati F."/>
            <person name="Nardi F."/>
        </authorList>
    </citation>
    <scope>NUCLEOTIDE SEQUENCE [LARGE SCALE GENOMIC DNA]</scope>
    <source>
        <strain evidence="2">DMR45628</strain>
    </source>
</reference>
<sequence>MQKQICIRLFCFPAHCTHRLQPLDVSFFGPLTSYYNQEVRRWFGAHPGRTVTQYQAGELFNNAYLKAATVDIAASGFRATRLVPLNDAISPDWIFSPSKTTDIPVSEYNENTNRPLTKASEARSSNSMRCTPKISEEGNKNKSSAEVSKMIQDLSPLPQLQRKSNLKRPRKGKLGILNNTPDIEEQKIKTREKQKKKTGSQLKQQGKI</sequence>
<dbReference type="Proteomes" id="UP001458880">
    <property type="component" value="Unassembled WGS sequence"/>
</dbReference>
<dbReference type="AlphaFoldDB" id="A0AAW1M548"/>
<proteinExistence type="predicted"/>
<evidence type="ECO:0000313" key="3">
    <source>
        <dbReference type="Proteomes" id="UP001458880"/>
    </source>
</evidence>
<feature type="compositionally biased region" description="Polar residues" evidence="1">
    <location>
        <begin position="104"/>
        <end position="115"/>
    </location>
</feature>
<keyword evidence="3" id="KW-1185">Reference proteome</keyword>
<gene>
    <name evidence="2" type="ORF">QE152_g8230</name>
</gene>
<feature type="region of interest" description="Disordered" evidence="1">
    <location>
        <begin position="104"/>
        <end position="208"/>
    </location>
</feature>
<comment type="caution">
    <text evidence="2">The sequence shown here is derived from an EMBL/GenBank/DDBJ whole genome shotgun (WGS) entry which is preliminary data.</text>
</comment>
<feature type="compositionally biased region" description="Polar residues" evidence="1">
    <location>
        <begin position="199"/>
        <end position="208"/>
    </location>
</feature>